<protein>
    <submittedName>
        <fullName evidence="1">Uncharacterized protein</fullName>
    </submittedName>
</protein>
<gene>
    <name evidence="1" type="ORF">ACFFH7_02000</name>
</gene>
<sequence>MLFNKTARCYAGITTPSDGWLEAGLLVRRLEETGRQEEIYDRMGRINDLAEQSRQLHLELLDSLLSIMLHERRDDVFTADDLRAVGIDPTPPQESDFRDW</sequence>
<proteinExistence type="predicted"/>
<dbReference type="RefSeq" id="WP_273939002.1">
    <property type="nucleotide sequence ID" value="NZ_CP097263.1"/>
</dbReference>
<evidence type="ECO:0000313" key="2">
    <source>
        <dbReference type="Proteomes" id="UP001589810"/>
    </source>
</evidence>
<dbReference type="EMBL" id="JBHLUD010000001">
    <property type="protein sequence ID" value="MFC0540232.1"/>
    <property type="molecule type" value="Genomic_DNA"/>
</dbReference>
<dbReference type="Proteomes" id="UP001589810">
    <property type="component" value="Unassembled WGS sequence"/>
</dbReference>
<organism evidence="1 2">
    <name type="scientific">Kutzneria chonburiensis</name>
    <dbReference type="NCBI Taxonomy" id="1483604"/>
    <lineage>
        <taxon>Bacteria</taxon>
        <taxon>Bacillati</taxon>
        <taxon>Actinomycetota</taxon>
        <taxon>Actinomycetes</taxon>
        <taxon>Pseudonocardiales</taxon>
        <taxon>Pseudonocardiaceae</taxon>
        <taxon>Kutzneria</taxon>
    </lineage>
</organism>
<evidence type="ECO:0000313" key="1">
    <source>
        <dbReference type="EMBL" id="MFC0540232.1"/>
    </source>
</evidence>
<name>A0ABV6MJ77_9PSEU</name>
<accession>A0ABV6MJ77</accession>
<keyword evidence="2" id="KW-1185">Reference proteome</keyword>
<comment type="caution">
    <text evidence="1">The sequence shown here is derived from an EMBL/GenBank/DDBJ whole genome shotgun (WGS) entry which is preliminary data.</text>
</comment>
<reference evidence="1 2" key="1">
    <citation type="submission" date="2024-09" db="EMBL/GenBank/DDBJ databases">
        <authorList>
            <person name="Sun Q."/>
            <person name="Mori K."/>
        </authorList>
    </citation>
    <scope>NUCLEOTIDE SEQUENCE [LARGE SCALE GENOMIC DNA]</scope>
    <source>
        <strain evidence="1 2">TBRC 1432</strain>
    </source>
</reference>